<accession>A0A7W5JVL1</accession>
<gene>
    <name evidence="1" type="ORF">FHX39_002047</name>
</gene>
<reference evidence="1 2" key="1">
    <citation type="submission" date="2020-08" db="EMBL/GenBank/DDBJ databases">
        <title>Sequencing the genomes of 1000 actinobacteria strains.</title>
        <authorList>
            <person name="Klenk H.-P."/>
        </authorList>
    </citation>
    <scope>NUCLEOTIDE SEQUENCE [LARGE SCALE GENOMIC DNA]</scope>
    <source>
        <strain evidence="1 2">DSM 11053</strain>
    </source>
</reference>
<keyword evidence="2" id="KW-1185">Reference proteome</keyword>
<comment type="caution">
    <text evidence="1">The sequence shown here is derived from an EMBL/GenBank/DDBJ whole genome shotgun (WGS) entry which is preliminary data.</text>
</comment>
<name>A0A7W5JVL1_9ACTN</name>
<protein>
    <submittedName>
        <fullName evidence="1">Uncharacterized protein</fullName>
    </submittedName>
</protein>
<dbReference type="AlphaFoldDB" id="A0A7W5JVL1"/>
<evidence type="ECO:0000313" key="2">
    <source>
        <dbReference type="Proteomes" id="UP000565572"/>
    </source>
</evidence>
<dbReference type="RefSeq" id="WP_183338089.1">
    <property type="nucleotide sequence ID" value="NZ_JACHZG010000001.1"/>
</dbReference>
<dbReference type="Proteomes" id="UP000565572">
    <property type="component" value="Unassembled WGS sequence"/>
</dbReference>
<proteinExistence type="predicted"/>
<evidence type="ECO:0000313" key="1">
    <source>
        <dbReference type="EMBL" id="MBB3327103.1"/>
    </source>
</evidence>
<dbReference type="EMBL" id="JACHZG010000001">
    <property type="protein sequence ID" value="MBB3327103.1"/>
    <property type="molecule type" value="Genomic_DNA"/>
</dbReference>
<sequence length="88" mass="9749">MTVVATRVDGDRFTVVYRQRWSPQLLGRRGDTAAFSALFRPRLTLYHLAQIVLQALSEPGDRGQPGPPSWTEGLVADPTAVSWLANLE</sequence>
<organism evidence="1 2">
    <name type="scientific">Microlunatus antarcticus</name>
    <dbReference type="NCBI Taxonomy" id="53388"/>
    <lineage>
        <taxon>Bacteria</taxon>
        <taxon>Bacillati</taxon>
        <taxon>Actinomycetota</taxon>
        <taxon>Actinomycetes</taxon>
        <taxon>Propionibacteriales</taxon>
        <taxon>Propionibacteriaceae</taxon>
        <taxon>Microlunatus</taxon>
    </lineage>
</organism>